<dbReference type="GO" id="GO:0016887">
    <property type="term" value="F:ATP hydrolysis activity"/>
    <property type="evidence" value="ECO:0007669"/>
    <property type="project" value="InterPro"/>
</dbReference>
<gene>
    <name evidence="2" type="ORF">GH714_024484</name>
</gene>
<comment type="caution">
    <text evidence="2">The sequence shown here is derived from an EMBL/GenBank/DDBJ whole genome shotgun (WGS) entry which is preliminary data.</text>
</comment>
<dbReference type="EMBL" id="JAAGAX010000008">
    <property type="protein sequence ID" value="KAF2307043.1"/>
    <property type="molecule type" value="Genomic_DNA"/>
</dbReference>
<dbReference type="GO" id="GO:0005524">
    <property type="term" value="F:ATP binding"/>
    <property type="evidence" value="ECO:0007669"/>
    <property type="project" value="InterPro"/>
</dbReference>
<protein>
    <recommendedName>
        <fullName evidence="1">ABC transporter domain-containing protein</fullName>
    </recommendedName>
</protein>
<feature type="domain" description="ABC transporter" evidence="1">
    <location>
        <begin position="107"/>
        <end position="160"/>
    </location>
</feature>
<dbReference type="AlphaFoldDB" id="A0A6A6M3W4"/>
<evidence type="ECO:0000313" key="3">
    <source>
        <dbReference type="Proteomes" id="UP000467840"/>
    </source>
</evidence>
<proteinExistence type="predicted"/>
<sequence length="313" mass="35647">MWRALGRMWQLVTQDRWVIFAAFSALICCSTADAGLALGDLNTTFLDSFHLFSPEYSNCRSPPKRVSLGFAMSYCSNMQNKLTFVRNIISFSVHRFVLVPQMKRFKLSILLNELCDSRTDLVISSYEFQRSTSGGQKQRITIARAILRDPAILILDEATSALDAENLRGRVWTLDDETHYPTCNYLQVYPTDPTLGMAKFELGKHQSWDYQAHNNAEEWAARARAWAAQKAAMEDHHPQSQFTKVARTEEQNQFLQNVDSHYQDFQQQPFPASGYQQFPVSAAPLHQQPIAYLQENASFNSGESSNVHEGHIP</sequence>
<dbReference type="GO" id="GO:0015421">
    <property type="term" value="F:ABC-type oligopeptide transporter activity"/>
    <property type="evidence" value="ECO:0007669"/>
    <property type="project" value="TreeGrafter"/>
</dbReference>
<reference evidence="2 3" key="1">
    <citation type="journal article" date="2020" name="Mol. Plant">
        <title>The Chromosome-Based Rubber Tree Genome Provides New Insights into Spurge Genome Evolution and Rubber Biosynthesis.</title>
        <authorList>
            <person name="Liu J."/>
            <person name="Shi C."/>
            <person name="Shi C.C."/>
            <person name="Li W."/>
            <person name="Zhang Q.J."/>
            <person name="Zhang Y."/>
            <person name="Li K."/>
            <person name="Lu H.F."/>
            <person name="Shi C."/>
            <person name="Zhu S.T."/>
            <person name="Xiao Z.Y."/>
            <person name="Nan H."/>
            <person name="Yue Y."/>
            <person name="Zhu X.G."/>
            <person name="Wu Y."/>
            <person name="Hong X.N."/>
            <person name="Fan G.Y."/>
            <person name="Tong Y."/>
            <person name="Zhang D."/>
            <person name="Mao C.L."/>
            <person name="Liu Y.L."/>
            <person name="Hao S.J."/>
            <person name="Liu W.Q."/>
            <person name="Lv M.Q."/>
            <person name="Zhang H.B."/>
            <person name="Liu Y."/>
            <person name="Hu-Tang G.R."/>
            <person name="Wang J.P."/>
            <person name="Wang J.H."/>
            <person name="Sun Y.H."/>
            <person name="Ni S.B."/>
            <person name="Chen W.B."/>
            <person name="Zhang X.C."/>
            <person name="Jiao Y.N."/>
            <person name="Eichler E.E."/>
            <person name="Li G.H."/>
            <person name="Liu X."/>
            <person name="Gao L.Z."/>
        </authorList>
    </citation>
    <scope>NUCLEOTIDE SEQUENCE [LARGE SCALE GENOMIC DNA]</scope>
    <source>
        <strain evidence="3">cv. GT1</strain>
        <tissue evidence="2">Leaf</tissue>
    </source>
</reference>
<organism evidence="2 3">
    <name type="scientific">Hevea brasiliensis</name>
    <name type="common">Para rubber tree</name>
    <name type="synonym">Siphonia brasiliensis</name>
    <dbReference type="NCBI Taxonomy" id="3981"/>
    <lineage>
        <taxon>Eukaryota</taxon>
        <taxon>Viridiplantae</taxon>
        <taxon>Streptophyta</taxon>
        <taxon>Embryophyta</taxon>
        <taxon>Tracheophyta</taxon>
        <taxon>Spermatophyta</taxon>
        <taxon>Magnoliopsida</taxon>
        <taxon>eudicotyledons</taxon>
        <taxon>Gunneridae</taxon>
        <taxon>Pentapetalae</taxon>
        <taxon>rosids</taxon>
        <taxon>fabids</taxon>
        <taxon>Malpighiales</taxon>
        <taxon>Euphorbiaceae</taxon>
        <taxon>Crotonoideae</taxon>
        <taxon>Micrandreae</taxon>
        <taxon>Hevea</taxon>
    </lineage>
</organism>
<dbReference type="Gene3D" id="3.40.50.300">
    <property type="entry name" value="P-loop containing nucleotide triphosphate hydrolases"/>
    <property type="match status" value="1"/>
</dbReference>
<evidence type="ECO:0000259" key="1">
    <source>
        <dbReference type="Pfam" id="PF00005"/>
    </source>
</evidence>
<name>A0A6A6M3W4_HEVBR</name>
<dbReference type="InterPro" id="IPR003439">
    <property type="entry name" value="ABC_transporter-like_ATP-bd"/>
</dbReference>
<dbReference type="InterPro" id="IPR039421">
    <property type="entry name" value="Type_1_exporter"/>
</dbReference>
<evidence type="ECO:0000313" key="2">
    <source>
        <dbReference type="EMBL" id="KAF2307043.1"/>
    </source>
</evidence>
<accession>A0A6A6M3W4</accession>
<keyword evidence="3" id="KW-1185">Reference proteome</keyword>
<dbReference type="Pfam" id="PF00005">
    <property type="entry name" value="ABC_tran"/>
    <property type="match status" value="1"/>
</dbReference>
<dbReference type="InterPro" id="IPR027417">
    <property type="entry name" value="P-loop_NTPase"/>
</dbReference>
<dbReference type="PANTHER" id="PTHR43394:SF1">
    <property type="entry name" value="ATP-BINDING CASSETTE SUB-FAMILY B MEMBER 10, MITOCHONDRIAL"/>
    <property type="match status" value="1"/>
</dbReference>
<dbReference type="PANTHER" id="PTHR43394">
    <property type="entry name" value="ATP-DEPENDENT PERMEASE MDL1, MITOCHONDRIAL"/>
    <property type="match status" value="1"/>
</dbReference>
<dbReference type="SUPFAM" id="SSF52540">
    <property type="entry name" value="P-loop containing nucleoside triphosphate hydrolases"/>
    <property type="match status" value="1"/>
</dbReference>
<dbReference type="Proteomes" id="UP000467840">
    <property type="component" value="Chromosome 9"/>
</dbReference>